<keyword evidence="12" id="KW-0584">Phenylalanine biosynthesis</keyword>
<dbReference type="SUPFAM" id="SSF53850">
    <property type="entry name" value="Periplasmic binding protein-like II"/>
    <property type="match status" value="1"/>
</dbReference>
<dbReference type="AlphaFoldDB" id="A0A5C7EW84"/>
<dbReference type="GO" id="GO:0046417">
    <property type="term" value="P:chorismate metabolic process"/>
    <property type="evidence" value="ECO:0007669"/>
    <property type="project" value="InterPro"/>
</dbReference>
<dbReference type="UniPathway" id="UPA00121">
    <property type="reaction ID" value="UER00345"/>
</dbReference>
<dbReference type="CDD" id="cd13630">
    <property type="entry name" value="PBP2_PDT_1"/>
    <property type="match status" value="1"/>
</dbReference>
<dbReference type="EMBL" id="VPFL01000006">
    <property type="protein sequence ID" value="TXF12442.1"/>
    <property type="molecule type" value="Genomic_DNA"/>
</dbReference>
<dbReference type="PROSITE" id="PS51168">
    <property type="entry name" value="CHORISMATE_MUT_2"/>
    <property type="match status" value="1"/>
</dbReference>
<dbReference type="OrthoDB" id="9802281at2"/>
<evidence type="ECO:0000256" key="1">
    <source>
        <dbReference type="ARBA" id="ARBA00000824"/>
    </source>
</evidence>
<evidence type="ECO:0000259" key="23">
    <source>
        <dbReference type="PROSITE" id="PS51671"/>
    </source>
</evidence>
<dbReference type="SUPFAM" id="SSF55021">
    <property type="entry name" value="ACT-like"/>
    <property type="match status" value="1"/>
</dbReference>
<keyword evidence="25" id="KW-1185">Reference proteome</keyword>
<evidence type="ECO:0000256" key="9">
    <source>
        <dbReference type="ARBA" id="ARBA00022490"/>
    </source>
</evidence>
<keyword evidence="11" id="KW-0057">Aromatic amino acid biosynthesis</keyword>
<dbReference type="SUPFAM" id="SSF48600">
    <property type="entry name" value="Chorismate mutase II"/>
    <property type="match status" value="1"/>
</dbReference>
<dbReference type="InterPro" id="IPR001086">
    <property type="entry name" value="Preph_deHydtase"/>
</dbReference>
<evidence type="ECO:0000259" key="22">
    <source>
        <dbReference type="PROSITE" id="PS51171"/>
    </source>
</evidence>
<evidence type="ECO:0000256" key="15">
    <source>
        <dbReference type="ARBA" id="ARBA00023268"/>
    </source>
</evidence>
<keyword evidence="15" id="KW-0511">Multifunctional enzyme</keyword>
<dbReference type="InterPro" id="IPR036263">
    <property type="entry name" value="Chorismate_II_sf"/>
</dbReference>
<evidence type="ECO:0000256" key="14">
    <source>
        <dbReference type="ARBA" id="ARBA00023239"/>
    </source>
</evidence>
<dbReference type="NCBIfam" id="TIGR01807">
    <property type="entry name" value="CM_P2"/>
    <property type="match status" value="1"/>
</dbReference>
<evidence type="ECO:0000256" key="10">
    <source>
        <dbReference type="ARBA" id="ARBA00022605"/>
    </source>
</evidence>
<dbReference type="PROSITE" id="PS00858">
    <property type="entry name" value="PREPHENATE_DEHYDR_2"/>
    <property type="match status" value="1"/>
</dbReference>
<dbReference type="SMART" id="SM00830">
    <property type="entry name" value="CM_2"/>
    <property type="match status" value="1"/>
</dbReference>
<evidence type="ECO:0000256" key="13">
    <source>
        <dbReference type="ARBA" id="ARBA00023235"/>
    </source>
</evidence>
<keyword evidence="20" id="KW-0175">Coiled coil</keyword>
<dbReference type="InterPro" id="IPR002701">
    <property type="entry name" value="CM_II_prokaryot"/>
</dbReference>
<dbReference type="PANTHER" id="PTHR21022">
    <property type="entry name" value="PREPHENATE DEHYDRATASE P PROTEIN"/>
    <property type="match status" value="1"/>
</dbReference>
<dbReference type="PROSITE" id="PS51171">
    <property type="entry name" value="PREPHENATE_DEHYDR_3"/>
    <property type="match status" value="1"/>
</dbReference>
<evidence type="ECO:0000256" key="20">
    <source>
        <dbReference type="SAM" id="Coils"/>
    </source>
</evidence>
<accession>A0A5C7EW84</accession>
<dbReference type="InterPro" id="IPR002912">
    <property type="entry name" value="ACT_dom"/>
</dbReference>
<evidence type="ECO:0000256" key="6">
    <source>
        <dbReference type="ARBA" id="ARBA00012404"/>
    </source>
</evidence>
<dbReference type="InParanoid" id="A0A5C7EW84"/>
<dbReference type="FunFam" id="3.40.190.10:FF:000029">
    <property type="entry name" value="Chorismate mutase/Prephenate dehydratase"/>
    <property type="match status" value="1"/>
</dbReference>
<dbReference type="FunCoup" id="A0A5C7EW84">
    <property type="interactions" value="492"/>
</dbReference>
<evidence type="ECO:0000256" key="11">
    <source>
        <dbReference type="ARBA" id="ARBA00023141"/>
    </source>
</evidence>
<dbReference type="GO" id="GO:0005737">
    <property type="term" value="C:cytoplasm"/>
    <property type="evidence" value="ECO:0007669"/>
    <property type="project" value="UniProtKB-SubCell"/>
</dbReference>
<dbReference type="Pfam" id="PF01842">
    <property type="entry name" value="ACT"/>
    <property type="match status" value="1"/>
</dbReference>
<gene>
    <name evidence="24" type="primary">pheA</name>
    <name evidence="24" type="ORF">FR698_06200</name>
</gene>
<dbReference type="FunFam" id="3.30.70.260:FF:000012">
    <property type="entry name" value="Prephenate dehydratase"/>
    <property type="match status" value="1"/>
</dbReference>
<dbReference type="PANTHER" id="PTHR21022:SF19">
    <property type="entry name" value="PREPHENATE DEHYDRATASE-RELATED"/>
    <property type="match status" value="1"/>
</dbReference>
<evidence type="ECO:0000256" key="4">
    <source>
        <dbReference type="ARBA" id="ARBA00004741"/>
    </source>
</evidence>
<dbReference type="Gene3D" id="1.20.59.10">
    <property type="entry name" value="Chorismate mutase"/>
    <property type="match status" value="1"/>
</dbReference>
<dbReference type="FunFam" id="3.40.190.10:FF:000034">
    <property type="entry name" value="Chorismate mutase/prephenate dehydratase"/>
    <property type="match status" value="1"/>
</dbReference>
<dbReference type="Gene3D" id="3.30.70.260">
    <property type="match status" value="1"/>
</dbReference>
<dbReference type="PIRSF" id="PIRSF001500">
    <property type="entry name" value="Chor_mut_pdt_Ppr"/>
    <property type="match status" value="1"/>
</dbReference>
<feature type="site" description="Essential for prephenate dehydratase activity" evidence="19">
    <location>
        <position position="254"/>
    </location>
</feature>
<feature type="coiled-coil region" evidence="20">
    <location>
        <begin position="5"/>
        <end position="32"/>
    </location>
</feature>
<dbReference type="InterPro" id="IPR036979">
    <property type="entry name" value="CM_dom_sf"/>
</dbReference>
<dbReference type="Pfam" id="PF01817">
    <property type="entry name" value="CM_2"/>
    <property type="match status" value="1"/>
</dbReference>
<dbReference type="InterPro" id="IPR008242">
    <property type="entry name" value="Chor_mutase/pphenate_deHydtase"/>
</dbReference>
<dbReference type="EC" id="4.2.1.51" evidence="7"/>
<dbReference type="RefSeq" id="WP_147799310.1">
    <property type="nucleotide sequence ID" value="NZ_VPFL01000006.1"/>
</dbReference>
<comment type="function">
    <text evidence="2">Catalyzes the Claisen rearrangement of chorismate to prephenate and the decarboxylation/dehydration of prephenate to phenylpyruvate.</text>
</comment>
<dbReference type="NCBIfam" id="NF008865">
    <property type="entry name" value="PRK11898.1"/>
    <property type="match status" value="1"/>
</dbReference>
<dbReference type="PROSITE" id="PS51671">
    <property type="entry name" value="ACT"/>
    <property type="match status" value="1"/>
</dbReference>
<dbReference type="InterPro" id="IPR045865">
    <property type="entry name" value="ACT-like_dom_sf"/>
</dbReference>
<evidence type="ECO:0000313" key="24">
    <source>
        <dbReference type="EMBL" id="TXF12442.1"/>
    </source>
</evidence>
<feature type="domain" description="Chorismate mutase" evidence="21">
    <location>
        <begin position="1"/>
        <end position="86"/>
    </location>
</feature>
<reference evidence="24 25" key="1">
    <citation type="submission" date="2019-08" db="EMBL/GenBank/DDBJ databases">
        <title>Pelomicrobium methylotrophicum gen. nov., sp. nov. a moderately thermophilic, facultatively anaerobic, lithoautotrophic and methylotrophic bacterium isolated from a terrestrial mud volcano.</title>
        <authorList>
            <person name="Slobodkina G.B."/>
            <person name="Merkel A.Y."/>
            <person name="Slobodkin A.I."/>
        </authorList>
    </citation>
    <scope>NUCLEOTIDE SEQUENCE [LARGE SCALE GENOMIC DNA]</scope>
    <source>
        <strain evidence="24 25">SM250</strain>
    </source>
</reference>
<evidence type="ECO:0000256" key="12">
    <source>
        <dbReference type="ARBA" id="ARBA00023222"/>
    </source>
</evidence>
<dbReference type="EC" id="5.4.99.5" evidence="6"/>
<evidence type="ECO:0000259" key="21">
    <source>
        <dbReference type="PROSITE" id="PS51168"/>
    </source>
</evidence>
<organism evidence="24 25">
    <name type="scientific">Pelomicrobium methylotrophicum</name>
    <dbReference type="NCBI Taxonomy" id="2602750"/>
    <lineage>
        <taxon>Bacteria</taxon>
        <taxon>Pseudomonadati</taxon>
        <taxon>Pseudomonadota</taxon>
        <taxon>Hydrogenophilia</taxon>
        <taxon>Hydrogenophilia incertae sedis</taxon>
        <taxon>Pelomicrobium</taxon>
    </lineage>
</organism>
<keyword evidence="14 24" id="KW-0456">Lyase</keyword>
<dbReference type="InterPro" id="IPR010957">
    <property type="entry name" value="G/b/e-P-prot_chorismate_mutase"/>
</dbReference>
<evidence type="ECO:0000256" key="17">
    <source>
        <dbReference type="ARBA" id="ARBA00031520"/>
    </source>
</evidence>
<name>A0A5C7EW84_9PROT</name>
<feature type="domain" description="Prephenate dehydratase" evidence="22">
    <location>
        <begin position="86"/>
        <end position="261"/>
    </location>
</feature>
<comment type="pathway">
    <text evidence="5">Metabolic intermediate biosynthesis; prephenate biosynthesis; prephenate from chorismate: step 1/1.</text>
</comment>
<evidence type="ECO:0000256" key="2">
    <source>
        <dbReference type="ARBA" id="ARBA00002364"/>
    </source>
</evidence>
<evidence type="ECO:0000256" key="19">
    <source>
        <dbReference type="PIRSR" id="PIRSR001500-2"/>
    </source>
</evidence>
<evidence type="ECO:0000256" key="5">
    <source>
        <dbReference type="ARBA" id="ARBA00004817"/>
    </source>
</evidence>
<keyword evidence="13" id="KW-0413">Isomerase</keyword>
<feature type="domain" description="ACT" evidence="23">
    <location>
        <begin position="273"/>
        <end position="350"/>
    </location>
</feature>
<comment type="caution">
    <text evidence="24">The sequence shown here is derived from an EMBL/GenBank/DDBJ whole genome shotgun (WGS) entry which is preliminary data.</text>
</comment>
<evidence type="ECO:0000256" key="8">
    <source>
        <dbReference type="ARBA" id="ARBA00014401"/>
    </source>
</evidence>
<evidence type="ECO:0000256" key="18">
    <source>
        <dbReference type="ARBA" id="ARBA00047848"/>
    </source>
</evidence>
<evidence type="ECO:0000313" key="25">
    <source>
        <dbReference type="Proteomes" id="UP000321201"/>
    </source>
</evidence>
<sequence length="354" mass="39155">MSEPINELRSRIDALDAELLKLLNQRAQLAREIGRLKNGAVYRPEREAQVLRRLKQLNGGPLSAEVVERLFVEIISACRALEQPLTVAYLGPEGTFSEESAIKRFGSSAERMPCPSIDEVFRAVESRHAHYGVVPVENSTEGAVGRTLDLLLQTPLKVCGEIMLQVHQTLLFNGDSLAEVKRVYSHPQSFAQCQQWLASNLRHAERVTAPSNAEAARLASGEPGAAAIASRRAGSRFQLKVFVENIEDDPRNTTRFLVIGPEDAGISGNDKTSLVMSATNRPGAMRDLLEPFARRQIDLTRLESRPSRTGLWEYVFYVDIKGHREEPQVATALAEVGEKASLLKILGSYPCARD</sequence>
<comment type="subcellular location">
    <subcellularLocation>
        <location evidence="3">Cytoplasm</location>
    </subcellularLocation>
</comment>
<dbReference type="GO" id="GO:0004106">
    <property type="term" value="F:chorismate mutase activity"/>
    <property type="evidence" value="ECO:0007669"/>
    <property type="project" value="UniProtKB-EC"/>
</dbReference>
<protein>
    <recommendedName>
        <fullName evidence="8">Bifunctional chorismate mutase/prephenate dehydratase</fullName>
        <ecNumber evidence="7">4.2.1.51</ecNumber>
        <ecNumber evidence="6">5.4.99.5</ecNumber>
    </recommendedName>
    <alternativeName>
        <fullName evidence="17">Chorismate mutase-prephenate dehydratase</fullName>
    </alternativeName>
    <alternativeName>
        <fullName evidence="16">p-protein</fullName>
    </alternativeName>
</protein>
<keyword evidence="9" id="KW-0963">Cytoplasm</keyword>
<dbReference type="GO" id="GO:0004664">
    <property type="term" value="F:prephenate dehydratase activity"/>
    <property type="evidence" value="ECO:0007669"/>
    <property type="project" value="UniProtKB-EC"/>
</dbReference>
<dbReference type="Gene3D" id="3.40.190.10">
    <property type="entry name" value="Periplasmic binding protein-like II"/>
    <property type="match status" value="2"/>
</dbReference>
<dbReference type="CDD" id="cd04905">
    <property type="entry name" value="ACT_CM-PDT"/>
    <property type="match status" value="1"/>
</dbReference>
<evidence type="ECO:0000256" key="7">
    <source>
        <dbReference type="ARBA" id="ARBA00013147"/>
    </source>
</evidence>
<keyword evidence="10" id="KW-0028">Amino-acid biosynthesis</keyword>
<dbReference type="Proteomes" id="UP000321201">
    <property type="component" value="Unassembled WGS sequence"/>
</dbReference>
<dbReference type="GO" id="GO:0009094">
    <property type="term" value="P:L-phenylalanine biosynthetic process"/>
    <property type="evidence" value="ECO:0007669"/>
    <property type="project" value="UniProtKB-UniPathway"/>
</dbReference>
<dbReference type="InterPro" id="IPR018528">
    <property type="entry name" value="Preph_deHydtase_CS"/>
</dbReference>
<comment type="pathway">
    <text evidence="4">Amino-acid biosynthesis; L-phenylalanine biosynthesis; phenylpyruvate from prephenate: step 1/1.</text>
</comment>
<evidence type="ECO:0000256" key="3">
    <source>
        <dbReference type="ARBA" id="ARBA00004496"/>
    </source>
</evidence>
<comment type="catalytic activity">
    <reaction evidence="1">
        <text>chorismate = prephenate</text>
        <dbReference type="Rhea" id="RHEA:13897"/>
        <dbReference type="ChEBI" id="CHEBI:29748"/>
        <dbReference type="ChEBI" id="CHEBI:29934"/>
        <dbReference type="EC" id="5.4.99.5"/>
    </reaction>
</comment>
<comment type="catalytic activity">
    <reaction evidence="18">
        <text>prephenate + H(+) = 3-phenylpyruvate + CO2 + H2O</text>
        <dbReference type="Rhea" id="RHEA:21648"/>
        <dbReference type="ChEBI" id="CHEBI:15377"/>
        <dbReference type="ChEBI" id="CHEBI:15378"/>
        <dbReference type="ChEBI" id="CHEBI:16526"/>
        <dbReference type="ChEBI" id="CHEBI:18005"/>
        <dbReference type="ChEBI" id="CHEBI:29934"/>
        <dbReference type="EC" id="4.2.1.51"/>
    </reaction>
</comment>
<dbReference type="Pfam" id="PF00800">
    <property type="entry name" value="PDT"/>
    <property type="match status" value="1"/>
</dbReference>
<dbReference type="UniPathway" id="UPA00120">
    <property type="reaction ID" value="UER00203"/>
</dbReference>
<evidence type="ECO:0000256" key="16">
    <source>
        <dbReference type="ARBA" id="ARBA00031175"/>
    </source>
</evidence>
<proteinExistence type="predicted"/>